<dbReference type="NCBIfam" id="TIGR02937">
    <property type="entry name" value="sigma70-ECF"/>
    <property type="match status" value="1"/>
</dbReference>
<dbReference type="PANTHER" id="PTHR30173:SF36">
    <property type="entry name" value="ECF RNA POLYMERASE SIGMA FACTOR SIGJ"/>
    <property type="match status" value="1"/>
</dbReference>
<evidence type="ECO:0000313" key="5">
    <source>
        <dbReference type="Proteomes" id="UP000315636"/>
    </source>
</evidence>
<dbReference type="InterPro" id="IPR032710">
    <property type="entry name" value="NTF2-like_dom_sf"/>
</dbReference>
<dbReference type="SUPFAM" id="SSF88659">
    <property type="entry name" value="Sigma3 and sigma4 domains of RNA polymerase sigma factors"/>
    <property type="match status" value="1"/>
</dbReference>
<feature type="domain" description="RNA polymerase sigma factor 70 region 4 type 2" evidence="3">
    <location>
        <begin position="108"/>
        <end position="159"/>
    </location>
</feature>
<dbReference type="Gene3D" id="1.10.1740.10">
    <property type="match status" value="1"/>
</dbReference>
<name>A0A521D820_9BACL</name>
<evidence type="ECO:0000259" key="2">
    <source>
        <dbReference type="Pfam" id="PF04542"/>
    </source>
</evidence>
<dbReference type="PANTHER" id="PTHR30173">
    <property type="entry name" value="SIGMA 19 FACTOR"/>
    <property type="match status" value="1"/>
</dbReference>
<dbReference type="EMBL" id="FXTI01000005">
    <property type="protein sequence ID" value="SMO67856.1"/>
    <property type="molecule type" value="Genomic_DNA"/>
</dbReference>
<dbReference type="InterPro" id="IPR014284">
    <property type="entry name" value="RNA_pol_sigma-70_dom"/>
</dbReference>
<proteinExistence type="predicted"/>
<dbReference type="OrthoDB" id="3211555at2"/>
<dbReference type="SUPFAM" id="SSF88946">
    <property type="entry name" value="Sigma2 domain of RNA polymerase sigma factors"/>
    <property type="match status" value="1"/>
</dbReference>
<organism evidence="4 5">
    <name type="scientific">Melghirimyces algeriensis</name>
    <dbReference type="NCBI Taxonomy" id="910412"/>
    <lineage>
        <taxon>Bacteria</taxon>
        <taxon>Bacillati</taxon>
        <taxon>Bacillota</taxon>
        <taxon>Bacilli</taxon>
        <taxon>Bacillales</taxon>
        <taxon>Thermoactinomycetaceae</taxon>
        <taxon>Melghirimyces</taxon>
    </lineage>
</organism>
<dbReference type="SUPFAM" id="SSF54427">
    <property type="entry name" value="NTF2-like"/>
    <property type="match status" value="1"/>
</dbReference>
<dbReference type="CDD" id="cd06171">
    <property type="entry name" value="Sigma70_r4"/>
    <property type="match status" value="1"/>
</dbReference>
<dbReference type="InterPro" id="IPR052704">
    <property type="entry name" value="ECF_Sigma-70_Domain"/>
</dbReference>
<dbReference type="RefSeq" id="WP_142505523.1">
    <property type="nucleotide sequence ID" value="NZ_FXTI01000005.1"/>
</dbReference>
<dbReference type="InterPro" id="IPR013324">
    <property type="entry name" value="RNA_pol_sigma_r3/r4-like"/>
</dbReference>
<dbReference type="Pfam" id="PF04542">
    <property type="entry name" value="Sigma70_r2"/>
    <property type="match status" value="1"/>
</dbReference>
<accession>A0A521D820</accession>
<dbReference type="NCBIfam" id="TIGR02957">
    <property type="entry name" value="SigX4"/>
    <property type="match status" value="1"/>
</dbReference>
<dbReference type="InterPro" id="IPR007627">
    <property type="entry name" value="RNA_pol_sigma70_r2"/>
</dbReference>
<feature type="domain" description="RNA polymerase sigma-70 region 2" evidence="2">
    <location>
        <begin position="6"/>
        <end position="71"/>
    </location>
</feature>
<dbReference type="GO" id="GO:0006352">
    <property type="term" value="P:DNA-templated transcription initiation"/>
    <property type="evidence" value="ECO:0007669"/>
    <property type="project" value="InterPro"/>
</dbReference>
<keyword evidence="5" id="KW-1185">Reference proteome</keyword>
<dbReference type="Pfam" id="PF08281">
    <property type="entry name" value="Sigma70_r4_2"/>
    <property type="match status" value="1"/>
</dbReference>
<sequence length="287" mass="32129">MKTEALYALYKPLLFSLAYCMLGSVSDAEDMVQETFLTLEEQSSQKIQNMKSYLCKTVTNRCIDRLRSAQKRREVYTGEWLPEPLISEINENEEPLHRYLQKESISTAYLLLLEQLSATERAVFLLRASLGYSYDEIAEIVGKTPTHCRQIFRRARQSLGDSGESSSVPAQAGQLVEQFAQALSTGNVPQLLNLLGPDAVLISDGGGKVRAATRPILGPQRIRAFFSGILSKTPPGLSWKICDVNGLPGMVIHMDHHVIGVFSFHFESEKIGGIYWQVNPDKLRHLL</sequence>
<protein>
    <submittedName>
        <fullName evidence="4">RNA polymerase sigma-70 factor, ECF subfamily</fullName>
    </submittedName>
</protein>
<dbReference type="GO" id="GO:0016987">
    <property type="term" value="F:sigma factor activity"/>
    <property type="evidence" value="ECO:0007669"/>
    <property type="project" value="InterPro"/>
</dbReference>
<dbReference type="NCBIfam" id="NF007214">
    <property type="entry name" value="PRK09636.1"/>
    <property type="match status" value="1"/>
</dbReference>
<dbReference type="InterPro" id="IPR036388">
    <property type="entry name" value="WH-like_DNA-bd_sf"/>
</dbReference>
<dbReference type="InterPro" id="IPR013249">
    <property type="entry name" value="RNA_pol_sigma70_r4_t2"/>
</dbReference>
<reference evidence="4 5" key="1">
    <citation type="submission" date="2017-05" db="EMBL/GenBank/DDBJ databases">
        <authorList>
            <person name="Varghese N."/>
            <person name="Submissions S."/>
        </authorList>
    </citation>
    <scope>NUCLEOTIDE SEQUENCE [LARGE SCALE GENOMIC DNA]</scope>
    <source>
        <strain evidence="4 5">DSM 45474</strain>
    </source>
</reference>
<evidence type="ECO:0000313" key="4">
    <source>
        <dbReference type="EMBL" id="SMO67856.1"/>
    </source>
</evidence>
<comment type="subunit">
    <text evidence="1">Interacts transiently with the RNA polymerase catalytic core formed by RpoA, RpoB, RpoC and RpoZ (2 alpha, 1 beta, 1 beta' and 1 omega subunit) to form the RNA polymerase holoenzyme that can initiate transcription.</text>
</comment>
<dbReference type="InterPro" id="IPR013325">
    <property type="entry name" value="RNA_pol_sigma_r2"/>
</dbReference>
<dbReference type="Proteomes" id="UP000315636">
    <property type="component" value="Unassembled WGS sequence"/>
</dbReference>
<dbReference type="AlphaFoldDB" id="A0A521D820"/>
<evidence type="ECO:0000259" key="3">
    <source>
        <dbReference type="Pfam" id="PF08281"/>
    </source>
</evidence>
<dbReference type="Gene3D" id="1.10.10.10">
    <property type="entry name" value="Winged helix-like DNA-binding domain superfamily/Winged helix DNA-binding domain"/>
    <property type="match status" value="1"/>
</dbReference>
<evidence type="ECO:0000256" key="1">
    <source>
        <dbReference type="ARBA" id="ARBA00011344"/>
    </source>
</evidence>
<dbReference type="Gene3D" id="3.10.450.50">
    <property type="match status" value="1"/>
</dbReference>
<dbReference type="GO" id="GO:0003677">
    <property type="term" value="F:DNA binding"/>
    <property type="evidence" value="ECO:0007669"/>
    <property type="project" value="InterPro"/>
</dbReference>
<gene>
    <name evidence="4" type="ORF">SAMN06264849_105202</name>
</gene>
<dbReference type="InterPro" id="IPR014303">
    <property type="entry name" value="RNA_pol_sigma-70_ECF"/>
</dbReference>